<dbReference type="EMBL" id="GEZM01011262">
    <property type="protein sequence ID" value="JAV93563.1"/>
    <property type="molecule type" value="Transcribed_RNA"/>
</dbReference>
<dbReference type="CDD" id="cd23992">
    <property type="entry name" value="PBP_GOBP"/>
    <property type="match status" value="1"/>
</dbReference>
<keyword evidence="3" id="KW-1185">Reference proteome</keyword>
<reference evidence="2" key="3">
    <citation type="submission" date="2019-08" db="EMBL/GenBank/DDBJ databases">
        <authorList>
            <consortium name="Photinus pyralis genome working group"/>
            <person name="Fallon T.R."/>
            <person name="Sander Lower S.E."/>
            <person name="Weng J.-K."/>
        </authorList>
    </citation>
    <scope>NUCLEOTIDE SEQUENCE</scope>
    <source>
        <strain evidence="2">1611_PpyrPB1</strain>
        <tissue evidence="2">Whole body</tissue>
    </source>
</reference>
<sequence>MEGFVKFLFVAVSFNQIFGETKYEISLDNNDLECIKELALVKEVVLSSFGENFKVDEGNRDNYEFMKCSFRKSGYITDNNHINVTGIRKWLSQWDLRDLHQELEVNNVKDLNVLIDECLKKCVVNEYFNEDEIALKTYNCLLDCLLWKRLY</sequence>
<gene>
    <name evidence="2" type="ORF">PPYR_13607</name>
</gene>
<dbReference type="InParanoid" id="A0A1Y1N6R4"/>
<accession>A0A1Y1N6R4</accession>
<proteinExistence type="predicted"/>
<protein>
    <submittedName>
        <fullName evidence="1">Uncharacterized protein</fullName>
    </submittedName>
</protein>
<dbReference type="OrthoDB" id="6774173at2759"/>
<dbReference type="Proteomes" id="UP000327044">
    <property type="component" value="Unassembled WGS sequence"/>
</dbReference>
<dbReference type="InterPro" id="IPR006170">
    <property type="entry name" value="PBP/GOBP"/>
</dbReference>
<reference evidence="1" key="1">
    <citation type="journal article" date="2016" name="Sci. Rep.">
        <title>Molecular characterization of firefly nuptial gifts: a multi-omics approach sheds light on postcopulatory sexual selection.</title>
        <authorList>
            <person name="Al-Wathiqui N."/>
            <person name="Fallon T.R."/>
            <person name="South A."/>
            <person name="Weng J.K."/>
            <person name="Lewis S.M."/>
        </authorList>
    </citation>
    <scope>NUCLEOTIDE SEQUENCE</scope>
</reference>
<dbReference type="AlphaFoldDB" id="A0A1Y1N6R4"/>
<dbReference type="Gene3D" id="1.10.238.20">
    <property type="entry name" value="Pheromone/general odorant binding protein domain"/>
    <property type="match status" value="1"/>
</dbReference>
<evidence type="ECO:0000313" key="2">
    <source>
        <dbReference type="EMBL" id="KAB0793987.1"/>
    </source>
</evidence>
<dbReference type="InterPro" id="IPR036728">
    <property type="entry name" value="PBP_GOBP_sf"/>
</dbReference>
<dbReference type="EMBL" id="VVIM01000009">
    <property type="protein sequence ID" value="KAB0793987.1"/>
    <property type="molecule type" value="Genomic_DNA"/>
</dbReference>
<dbReference type="SUPFAM" id="SSF47565">
    <property type="entry name" value="Insect pheromone/odorant-binding proteins"/>
    <property type="match status" value="1"/>
</dbReference>
<evidence type="ECO:0000313" key="3">
    <source>
        <dbReference type="Proteomes" id="UP000327044"/>
    </source>
</evidence>
<dbReference type="GO" id="GO:0005549">
    <property type="term" value="F:odorant binding"/>
    <property type="evidence" value="ECO:0007669"/>
    <property type="project" value="InterPro"/>
</dbReference>
<organism evidence="1">
    <name type="scientific">Photinus pyralis</name>
    <name type="common">Common eastern firefly</name>
    <name type="synonym">Lampyris pyralis</name>
    <dbReference type="NCBI Taxonomy" id="7054"/>
    <lineage>
        <taxon>Eukaryota</taxon>
        <taxon>Metazoa</taxon>
        <taxon>Ecdysozoa</taxon>
        <taxon>Arthropoda</taxon>
        <taxon>Hexapoda</taxon>
        <taxon>Insecta</taxon>
        <taxon>Pterygota</taxon>
        <taxon>Neoptera</taxon>
        <taxon>Endopterygota</taxon>
        <taxon>Coleoptera</taxon>
        <taxon>Polyphaga</taxon>
        <taxon>Elateriformia</taxon>
        <taxon>Elateroidea</taxon>
        <taxon>Lampyridae</taxon>
        <taxon>Lampyrinae</taxon>
        <taxon>Photinus</taxon>
    </lineage>
</organism>
<evidence type="ECO:0000313" key="1">
    <source>
        <dbReference type="EMBL" id="JAV93563.1"/>
    </source>
</evidence>
<name>A0A1Y1N6R4_PHOPY</name>
<reference evidence="2 3" key="2">
    <citation type="journal article" date="2018" name="Elife">
        <title>Firefly genomes illuminate parallel origins of bioluminescence in beetles.</title>
        <authorList>
            <person name="Fallon T.R."/>
            <person name="Lower S.E."/>
            <person name="Chang C.H."/>
            <person name="Bessho-Uehara M."/>
            <person name="Martin G.J."/>
            <person name="Bewick A.J."/>
            <person name="Behringer M."/>
            <person name="Debat H.J."/>
            <person name="Wong I."/>
            <person name="Day J.C."/>
            <person name="Suvorov A."/>
            <person name="Silva C.J."/>
            <person name="Stanger-Hall K.F."/>
            <person name="Hall D.W."/>
            <person name="Schmitz R.J."/>
            <person name="Nelson D.R."/>
            <person name="Lewis S.M."/>
            <person name="Shigenobu S."/>
            <person name="Bybee S.M."/>
            <person name="Larracuente A.M."/>
            <person name="Oba Y."/>
            <person name="Weng J.K."/>
        </authorList>
    </citation>
    <scope>NUCLEOTIDE SEQUENCE [LARGE SCALE GENOMIC DNA]</scope>
    <source>
        <strain evidence="2">1611_PpyrPB1</strain>
        <tissue evidence="2">Whole body</tissue>
    </source>
</reference>
<dbReference type="Pfam" id="PF01395">
    <property type="entry name" value="PBP_GOBP"/>
    <property type="match status" value="1"/>
</dbReference>